<keyword evidence="1" id="KW-0813">Transport</keyword>
<dbReference type="SMART" id="SM00382">
    <property type="entry name" value="AAA"/>
    <property type="match status" value="1"/>
</dbReference>
<dbReference type="InterPro" id="IPR017911">
    <property type="entry name" value="MacB-like_ATP-bd"/>
</dbReference>
<evidence type="ECO:0000256" key="3">
    <source>
        <dbReference type="ARBA" id="ARBA00022741"/>
    </source>
</evidence>
<keyword evidence="7" id="KW-1185">Reference proteome</keyword>
<proteinExistence type="predicted"/>
<reference evidence="6 7" key="2">
    <citation type="submission" date="2018-12" db="EMBL/GenBank/DDBJ databases">
        <title>Rhizobacter gummiphilus sp. nov., a rubber-degrading bacterium isolated from the soil of a botanical garden in Japan.</title>
        <authorList>
            <person name="Shunsuke S.S."/>
        </authorList>
    </citation>
    <scope>NUCLEOTIDE SEQUENCE [LARGE SCALE GENOMIC DNA]</scope>
    <source>
        <strain evidence="6 7">S-16</strain>
    </source>
</reference>
<dbReference type="GO" id="GO:0016887">
    <property type="term" value="F:ATP hydrolysis activity"/>
    <property type="evidence" value="ECO:0007669"/>
    <property type="project" value="InterPro"/>
</dbReference>
<dbReference type="GO" id="GO:0005886">
    <property type="term" value="C:plasma membrane"/>
    <property type="evidence" value="ECO:0007669"/>
    <property type="project" value="TreeGrafter"/>
</dbReference>
<keyword evidence="2" id="KW-0472">Membrane</keyword>
<name>A0A3N7JY37_9BURK</name>
<evidence type="ECO:0000313" key="7">
    <source>
        <dbReference type="Proteomes" id="UP000267464"/>
    </source>
</evidence>
<dbReference type="PROSITE" id="PS50893">
    <property type="entry name" value="ABC_TRANSPORTER_2"/>
    <property type="match status" value="1"/>
</dbReference>
<evidence type="ECO:0000256" key="4">
    <source>
        <dbReference type="ARBA" id="ARBA00022840"/>
    </source>
</evidence>
<accession>A0A3N7JY37</accession>
<evidence type="ECO:0000259" key="5">
    <source>
        <dbReference type="PROSITE" id="PS50893"/>
    </source>
</evidence>
<keyword evidence="2" id="KW-1003">Cell membrane</keyword>
<dbReference type="CDD" id="cd03255">
    <property type="entry name" value="ABC_MJ0796_LolCDE_FtsE"/>
    <property type="match status" value="1"/>
</dbReference>
<sequence>MEHPAIQATGLCKSYRSGKLQTPVLQGLSIEIAPAQLTLVEGPSGCGKSTLLALLGGLLRPDAGEVTVLGNELWRMSPRQLEQFRLRHTGFIFQGFNLFGALSCREQVMLPLGYLGIDPAAARRRADEALEEVRMSARADLRPSQLSGGEKQRVAIARALAKRPQLLFADEPTSALDAANGRQLIELLHSIARHHGTAILCVSHDPRLIKEGDRVMQMEDGRIVSDTSPTALEAATP</sequence>
<dbReference type="PANTHER" id="PTHR24220:SF376">
    <property type="entry name" value="ABC TRANSPORTER"/>
    <property type="match status" value="1"/>
</dbReference>
<dbReference type="AlphaFoldDB" id="A0A3N7JY37"/>
<keyword evidence="4 6" id="KW-0067">ATP-binding</keyword>
<dbReference type="InterPro" id="IPR017871">
    <property type="entry name" value="ABC_transporter-like_CS"/>
</dbReference>
<dbReference type="InterPro" id="IPR003593">
    <property type="entry name" value="AAA+_ATPase"/>
</dbReference>
<keyword evidence="3" id="KW-0547">Nucleotide-binding</keyword>
<evidence type="ECO:0000256" key="2">
    <source>
        <dbReference type="ARBA" id="ARBA00022475"/>
    </source>
</evidence>
<dbReference type="Gene3D" id="3.40.50.300">
    <property type="entry name" value="P-loop containing nucleotide triphosphate hydrolases"/>
    <property type="match status" value="1"/>
</dbReference>
<dbReference type="InterPro" id="IPR003439">
    <property type="entry name" value="ABC_transporter-like_ATP-bd"/>
</dbReference>
<dbReference type="EMBL" id="QUSW01000004">
    <property type="protein sequence ID" value="RQP23785.1"/>
    <property type="molecule type" value="Genomic_DNA"/>
</dbReference>
<dbReference type="Pfam" id="PF00005">
    <property type="entry name" value="ABC_tran"/>
    <property type="match status" value="1"/>
</dbReference>
<dbReference type="SUPFAM" id="SSF52540">
    <property type="entry name" value="P-loop containing nucleoside triphosphate hydrolases"/>
    <property type="match status" value="1"/>
</dbReference>
<comment type="caution">
    <text evidence="6">The sequence shown here is derived from an EMBL/GenBank/DDBJ whole genome shotgun (WGS) entry which is preliminary data.</text>
</comment>
<feature type="domain" description="ABC transporter" evidence="5">
    <location>
        <begin position="6"/>
        <end position="237"/>
    </location>
</feature>
<gene>
    <name evidence="6" type="ORF">DZC73_16820</name>
</gene>
<evidence type="ECO:0000313" key="6">
    <source>
        <dbReference type="EMBL" id="RQP23785.1"/>
    </source>
</evidence>
<reference evidence="6 7" key="1">
    <citation type="submission" date="2018-08" db="EMBL/GenBank/DDBJ databases">
        <authorList>
            <person name="Khan S.A."/>
            <person name="Jeon C.O."/>
            <person name="Chun B.H."/>
            <person name="Jeong S.E."/>
        </authorList>
    </citation>
    <scope>NUCLEOTIDE SEQUENCE [LARGE SCALE GENOMIC DNA]</scope>
    <source>
        <strain evidence="6 7">S-16</strain>
    </source>
</reference>
<evidence type="ECO:0000256" key="1">
    <source>
        <dbReference type="ARBA" id="ARBA00022448"/>
    </source>
</evidence>
<dbReference type="GO" id="GO:0022857">
    <property type="term" value="F:transmembrane transporter activity"/>
    <property type="evidence" value="ECO:0007669"/>
    <property type="project" value="TreeGrafter"/>
</dbReference>
<dbReference type="OrthoDB" id="9802264at2"/>
<dbReference type="InterPro" id="IPR027417">
    <property type="entry name" value="P-loop_NTPase"/>
</dbReference>
<dbReference type="PROSITE" id="PS00211">
    <property type="entry name" value="ABC_TRANSPORTER_1"/>
    <property type="match status" value="1"/>
</dbReference>
<dbReference type="PANTHER" id="PTHR24220">
    <property type="entry name" value="IMPORT ATP-BINDING PROTEIN"/>
    <property type="match status" value="1"/>
</dbReference>
<organism evidence="6 7">
    <name type="scientific">Piscinibacter terrae</name>
    <dbReference type="NCBI Taxonomy" id="2496871"/>
    <lineage>
        <taxon>Bacteria</taxon>
        <taxon>Pseudomonadati</taxon>
        <taxon>Pseudomonadota</taxon>
        <taxon>Betaproteobacteria</taxon>
        <taxon>Burkholderiales</taxon>
        <taxon>Sphaerotilaceae</taxon>
        <taxon>Piscinibacter</taxon>
    </lineage>
</organism>
<dbReference type="Proteomes" id="UP000267464">
    <property type="component" value="Unassembled WGS sequence"/>
</dbReference>
<dbReference type="InterPro" id="IPR015854">
    <property type="entry name" value="ABC_transpr_LolD-like"/>
</dbReference>
<protein>
    <submittedName>
        <fullName evidence="6">ABC transporter ATP-binding protein</fullName>
    </submittedName>
</protein>
<dbReference type="GO" id="GO:0005524">
    <property type="term" value="F:ATP binding"/>
    <property type="evidence" value="ECO:0007669"/>
    <property type="project" value="UniProtKB-KW"/>
</dbReference>
<dbReference type="RefSeq" id="WP_124541512.1">
    <property type="nucleotide sequence ID" value="NZ_QUSW01000004.1"/>
</dbReference>